<evidence type="ECO:0000313" key="9">
    <source>
        <dbReference type="Proteomes" id="UP000324853"/>
    </source>
</evidence>
<dbReference type="Pfam" id="PF04586">
    <property type="entry name" value="Peptidase_S78"/>
    <property type="match status" value="1"/>
</dbReference>
<dbReference type="InterPro" id="IPR054613">
    <property type="entry name" value="Peptidase_S78_dom"/>
</dbReference>
<evidence type="ECO:0000256" key="3">
    <source>
        <dbReference type="ARBA" id="ARBA00022670"/>
    </source>
</evidence>
<comment type="caution">
    <text evidence="8">The sequence shown here is derived from an EMBL/GenBank/DDBJ whole genome shotgun (WGS) entry which is preliminary data.</text>
</comment>
<feature type="region of interest" description="Disordered" evidence="5">
    <location>
        <begin position="1"/>
        <end position="24"/>
    </location>
</feature>
<evidence type="ECO:0000256" key="4">
    <source>
        <dbReference type="ARBA" id="ARBA00022801"/>
    </source>
</evidence>
<feature type="compositionally biased region" description="Polar residues" evidence="5">
    <location>
        <begin position="1"/>
        <end position="11"/>
    </location>
</feature>
<dbReference type="Proteomes" id="UP000324853">
    <property type="component" value="Unassembled WGS sequence"/>
</dbReference>
<evidence type="ECO:0000259" key="7">
    <source>
        <dbReference type="Pfam" id="PF05065"/>
    </source>
</evidence>
<dbReference type="GO" id="GO:0008233">
    <property type="term" value="F:peptidase activity"/>
    <property type="evidence" value="ECO:0007669"/>
    <property type="project" value="UniProtKB-KW"/>
</dbReference>
<evidence type="ECO:0000259" key="6">
    <source>
        <dbReference type="Pfam" id="PF04586"/>
    </source>
</evidence>
<proteinExistence type="predicted"/>
<feature type="domain" description="Prohead serine protease" evidence="6">
    <location>
        <begin position="75"/>
        <end position="190"/>
    </location>
</feature>
<gene>
    <name evidence="8" type="ORF">FXB38_04735</name>
</gene>
<accession>A0A5S4X0D8</accession>
<dbReference type="SUPFAM" id="SSF56563">
    <property type="entry name" value="Major capsid protein gp5"/>
    <property type="match status" value="1"/>
</dbReference>
<evidence type="ECO:0000256" key="2">
    <source>
        <dbReference type="ARBA" id="ARBA00022612"/>
    </source>
</evidence>
<sequence length="705" mass="76427">MRPRTKQSAQRQDIEPEDDESYSDFMDRCTDEIGDEDVCQIIWDNRAAEGVRHKTHAAKVNGFEFVLSDETPDRMDDIIMSDGWQLSNFKKNPIALFGHQSSFPIGTWKTVRVVDKQLRGVLELAPLGTSERIDEIRRLVEADILRAVSVGFRPIETKPREETDWGVFFTKAELVETSVVSVPANPNALAVAKSLNISPATIDLVFAGKGTKGGIQRRGLTGGQASTSSLVRKGTTMSFAQRITAAEQRLVAFRDQLAAHWETTDETDVSDEAIKIADEINQNIAREERTLAALRDTERHLGATSDDAGSRAVVIARTNNGQLVRPHAEPVRPFALPKKKIEPQELLVRMGVVQLLQHQTKKPLDVVIREVYGDDETLPAMFDWMSKAATAPAATNVVGWAQELVQQIYVAFMETLMPKSVYPRLSGYGLSLSFGTSGKIVIPTRSLTPTIAGSFVGEGLPIPVRQGAFTSQTLTPKKMAVITTWTREINEHSVPAIEGLLRTAIQEDTAISLDTVLLDSNPATVVRPPGILNGVVGLTPTAGGGFNALVGDIKQISGALLTGTRGNVRTPVWLMNPQQVNSIGLVAAPGMGIFPFREEVAAGQLGGWPIIDSGTVPLGTVIALDAADFVTAGGDAPRFEMSDQATLHFEDTTPLDIGTAGTPPVVAAPVKSLWQTDSLALRLILPINWTIRRTGVVAYVAGVTW</sequence>
<dbReference type="InterPro" id="IPR054612">
    <property type="entry name" value="Phage_capsid-like_C"/>
</dbReference>
<evidence type="ECO:0000256" key="1">
    <source>
        <dbReference type="ARBA" id="ARBA00004328"/>
    </source>
</evidence>
<protein>
    <submittedName>
        <fullName evidence="8">Phage major capsid protein</fullName>
    </submittedName>
</protein>
<reference evidence="8 9" key="1">
    <citation type="submission" date="2019-08" db="EMBL/GenBank/DDBJ databases">
        <title>Bradyrhizobium hipponensis sp. nov., a rhizobium isolated from a Lupinus angustifolius root nodule in Tunisia.</title>
        <authorList>
            <person name="Off K."/>
            <person name="Rejili M."/>
            <person name="Mars M."/>
            <person name="Brachmann A."/>
            <person name="Marin M."/>
        </authorList>
    </citation>
    <scope>NUCLEOTIDE SEQUENCE [LARGE SCALE GENOMIC DNA]</scope>
    <source>
        <strain evidence="8 9">CTAW11</strain>
    </source>
</reference>
<comment type="subcellular location">
    <subcellularLocation>
        <location evidence="1">Virion</location>
    </subcellularLocation>
</comment>
<dbReference type="InterPro" id="IPR024455">
    <property type="entry name" value="Phage_capsid"/>
</dbReference>
<name>A0A5S4X0D8_9BRAD</name>
<keyword evidence="4" id="KW-0378">Hydrolase</keyword>
<dbReference type="GO" id="GO:0006508">
    <property type="term" value="P:proteolysis"/>
    <property type="evidence" value="ECO:0007669"/>
    <property type="project" value="UniProtKB-KW"/>
</dbReference>
<organism evidence="8 9">
    <name type="scientific">Bradyrhizobium cytisi</name>
    <dbReference type="NCBI Taxonomy" id="515489"/>
    <lineage>
        <taxon>Bacteria</taxon>
        <taxon>Pseudomonadati</taxon>
        <taxon>Pseudomonadota</taxon>
        <taxon>Alphaproteobacteria</taxon>
        <taxon>Hyphomicrobiales</taxon>
        <taxon>Nitrobacteraceae</taxon>
        <taxon>Bradyrhizobium</taxon>
    </lineage>
</organism>
<evidence type="ECO:0000313" key="8">
    <source>
        <dbReference type="EMBL" id="TYL87427.1"/>
    </source>
</evidence>
<dbReference type="RefSeq" id="WP_148749605.1">
    <property type="nucleotide sequence ID" value="NZ_VSSR01000008.1"/>
</dbReference>
<dbReference type="NCBIfam" id="TIGR01554">
    <property type="entry name" value="major_cap_HK97"/>
    <property type="match status" value="1"/>
</dbReference>
<keyword evidence="9" id="KW-1185">Reference proteome</keyword>
<keyword evidence="3" id="KW-0645">Protease</keyword>
<evidence type="ECO:0000256" key="5">
    <source>
        <dbReference type="SAM" id="MobiDB-lite"/>
    </source>
</evidence>
<feature type="domain" description="Phage capsid-like C-terminal" evidence="7">
    <location>
        <begin position="436"/>
        <end position="618"/>
    </location>
</feature>
<dbReference type="Pfam" id="PF05065">
    <property type="entry name" value="Phage_capsid"/>
    <property type="match status" value="1"/>
</dbReference>
<dbReference type="OrthoDB" id="8182543at2"/>
<dbReference type="EMBL" id="VSSR01000008">
    <property type="protein sequence ID" value="TYL87427.1"/>
    <property type="molecule type" value="Genomic_DNA"/>
</dbReference>
<dbReference type="AlphaFoldDB" id="A0A5S4X0D8"/>
<keyword evidence="2" id="KW-1188">Viral release from host cell</keyword>